<feature type="region of interest" description="Disordered" evidence="1">
    <location>
        <begin position="1"/>
        <end position="167"/>
    </location>
</feature>
<name>A0A4D6J0B4_9VIRU</name>
<proteinExistence type="predicted"/>
<feature type="compositionally biased region" description="Polar residues" evidence="1">
    <location>
        <begin position="1"/>
        <end position="11"/>
    </location>
</feature>
<feature type="compositionally biased region" description="Polar residues" evidence="1">
    <location>
        <begin position="98"/>
        <end position="115"/>
    </location>
</feature>
<protein>
    <submittedName>
        <fullName evidence="2">ORF 4</fullName>
    </submittedName>
</protein>
<evidence type="ECO:0000313" key="2">
    <source>
        <dbReference type="EMBL" id="QCC72757.1"/>
    </source>
</evidence>
<feature type="compositionally biased region" description="Basic and acidic residues" evidence="1">
    <location>
        <begin position="88"/>
        <end position="97"/>
    </location>
</feature>
<accession>A0A4D6J0B4</accession>
<organism evidence="2">
    <name type="scientific">Torque teno virus</name>
    <dbReference type="NCBI Taxonomy" id="68887"/>
    <lineage>
        <taxon>Viruses</taxon>
        <taxon>Monodnaviria</taxon>
        <taxon>Shotokuvirae</taxon>
        <taxon>Commensaviricota</taxon>
        <taxon>Cardeaviricetes</taxon>
        <taxon>Sanitavirales</taxon>
        <taxon>Anelloviridae</taxon>
    </lineage>
</organism>
<sequence>MHQETSITGTKATGDGGETFPTNDPWRIHAKSQSGAHFPKPVQTSGEYYSRIRGNRNRQRSYTGETSDEESSQPEALNVLCRLIQQESRAHAERNTDQNKQWPWKKQSSPKTSTSGRNQGGQRQRWRKANSNSEKETMRAPLQANRRGAQRRDGAPGVPQKRTRKTATTAAPLQIVTCKPTAAVQPQTFEDYFETPDYNHRPRKNRRLSAEGWKHECLAAFIWGCKPKHYVYEDPRSLFQCWGAESDPFYPYRVTFKLTPPETP</sequence>
<evidence type="ECO:0000256" key="1">
    <source>
        <dbReference type="SAM" id="MobiDB-lite"/>
    </source>
</evidence>
<dbReference type="EMBL" id="MH760402">
    <property type="protein sequence ID" value="QCC72757.1"/>
    <property type="molecule type" value="Genomic_DNA"/>
</dbReference>
<reference evidence="2" key="1">
    <citation type="submission" date="2018-08" db="EMBL/GenBank/DDBJ databases">
        <title>Oral virome of Sapajus nigritus.</title>
        <authorList>
            <person name="Santos R.N."/>
            <person name="Finoketti F."/>
            <person name="Campos A.S."/>
            <person name="Campos F.S."/>
            <person name="Roehe P."/>
            <person name="Batista H.R."/>
            <person name="Wagner P.C."/>
            <person name="Franco A.C."/>
        </authorList>
    </citation>
    <scope>NUCLEOTIDE SEQUENCE</scope>
</reference>